<keyword evidence="1" id="KW-0472">Membrane</keyword>
<dbReference type="Proteomes" id="UP000752696">
    <property type="component" value="Unassembled WGS sequence"/>
</dbReference>
<keyword evidence="1" id="KW-1133">Transmembrane helix</keyword>
<keyword evidence="1" id="KW-0812">Transmembrane</keyword>
<sequence length="54" mass="6247">LSTTLFHLFPHLSLCLLLFTITNLTCMFSLGSEFVIKSFIAVLFLKLRIFPFHN</sequence>
<evidence type="ECO:0000313" key="3">
    <source>
        <dbReference type="Proteomes" id="UP000752696"/>
    </source>
</evidence>
<keyword evidence="3" id="KW-1185">Reference proteome</keyword>
<gene>
    <name evidence="2" type="ORF">MHI_LOCUS165659</name>
</gene>
<name>A0A6V7GWS2_9HYME</name>
<organism evidence="2 3">
    <name type="scientific">Heterotrigona itama</name>
    <dbReference type="NCBI Taxonomy" id="395501"/>
    <lineage>
        <taxon>Eukaryota</taxon>
        <taxon>Metazoa</taxon>
        <taxon>Ecdysozoa</taxon>
        <taxon>Arthropoda</taxon>
        <taxon>Hexapoda</taxon>
        <taxon>Insecta</taxon>
        <taxon>Pterygota</taxon>
        <taxon>Neoptera</taxon>
        <taxon>Endopterygota</taxon>
        <taxon>Hymenoptera</taxon>
        <taxon>Apocrita</taxon>
        <taxon>Aculeata</taxon>
        <taxon>Apoidea</taxon>
        <taxon>Anthophila</taxon>
        <taxon>Apidae</taxon>
        <taxon>Heterotrigona</taxon>
    </lineage>
</organism>
<feature type="non-terminal residue" evidence="2">
    <location>
        <position position="1"/>
    </location>
</feature>
<evidence type="ECO:0000313" key="2">
    <source>
        <dbReference type="EMBL" id="CAD1469867.1"/>
    </source>
</evidence>
<evidence type="ECO:0000256" key="1">
    <source>
        <dbReference type="SAM" id="Phobius"/>
    </source>
</evidence>
<protein>
    <submittedName>
        <fullName evidence="2">Uncharacterized protein</fullName>
    </submittedName>
</protein>
<dbReference type="EMBL" id="CAJDYZ010003121">
    <property type="protein sequence ID" value="CAD1469867.1"/>
    <property type="molecule type" value="Genomic_DNA"/>
</dbReference>
<comment type="caution">
    <text evidence="2">The sequence shown here is derived from an EMBL/GenBank/DDBJ whole genome shotgun (WGS) entry which is preliminary data.</text>
</comment>
<dbReference type="AlphaFoldDB" id="A0A6V7GWS2"/>
<reference evidence="2" key="1">
    <citation type="submission" date="2020-07" db="EMBL/GenBank/DDBJ databases">
        <authorList>
            <person name="Nazaruddin N."/>
        </authorList>
    </citation>
    <scope>NUCLEOTIDE SEQUENCE</scope>
</reference>
<proteinExistence type="predicted"/>
<feature type="transmembrane region" description="Helical" evidence="1">
    <location>
        <begin position="6"/>
        <end position="27"/>
    </location>
</feature>
<accession>A0A6V7GWS2</accession>
<feature type="non-terminal residue" evidence="2">
    <location>
        <position position="54"/>
    </location>
</feature>